<evidence type="ECO:0000313" key="3">
    <source>
        <dbReference type="Proteomes" id="UP001430953"/>
    </source>
</evidence>
<dbReference type="AlphaFoldDB" id="A0AAW2GRM1"/>
<feature type="transmembrane region" description="Helical" evidence="1">
    <location>
        <begin position="86"/>
        <end position="106"/>
    </location>
</feature>
<protein>
    <submittedName>
        <fullName evidence="2">Uncharacterized protein</fullName>
    </submittedName>
</protein>
<name>A0AAW2GRM1_9HYME</name>
<keyword evidence="3" id="KW-1185">Reference proteome</keyword>
<keyword evidence="1" id="KW-1133">Transmembrane helix</keyword>
<reference evidence="2 3" key="1">
    <citation type="submission" date="2023-03" db="EMBL/GenBank/DDBJ databases">
        <title>High recombination rates correlate with genetic variation in Cardiocondyla obscurior ants.</title>
        <authorList>
            <person name="Errbii M."/>
        </authorList>
    </citation>
    <scope>NUCLEOTIDE SEQUENCE [LARGE SCALE GENOMIC DNA]</scope>
    <source>
        <strain evidence="2">Alpha-2009</strain>
        <tissue evidence="2">Whole body</tissue>
    </source>
</reference>
<accession>A0AAW2GRM1</accession>
<sequence length="124" mass="14326">MKNNLRYRVFTISCAKLAFPRRDITFVCYPGAVARPRAVTLSTTLPETVDIFVHVGVAYATPEQRNNVLDFRKKKKKKKGVKVKRTCTYIMTLFCASFQHVTLHAFQYSLPFYVTHFSVRSGER</sequence>
<evidence type="ECO:0000313" key="2">
    <source>
        <dbReference type="EMBL" id="KAL0129845.1"/>
    </source>
</evidence>
<gene>
    <name evidence="2" type="ORF">PUN28_001835</name>
</gene>
<evidence type="ECO:0000256" key="1">
    <source>
        <dbReference type="SAM" id="Phobius"/>
    </source>
</evidence>
<dbReference type="EMBL" id="JADYXP020000002">
    <property type="protein sequence ID" value="KAL0129845.1"/>
    <property type="molecule type" value="Genomic_DNA"/>
</dbReference>
<dbReference type="Proteomes" id="UP001430953">
    <property type="component" value="Unassembled WGS sequence"/>
</dbReference>
<proteinExistence type="predicted"/>
<keyword evidence="1" id="KW-0472">Membrane</keyword>
<organism evidence="2 3">
    <name type="scientific">Cardiocondyla obscurior</name>
    <dbReference type="NCBI Taxonomy" id="286306"/>
    <lineage>
        <taxon>Eukaryota</taxon>
        <taxon>Metazoa</taxon>
        <taxon>Ecdysozoa</taxon>
        <taxon>Arthropoda</taxon>
        <taxon>Hexapoda</taxon>
        <taxon>Insecta</taxon>
        <taxon>Pterygota</taxon>
        <taxon>Neoptera</taxon>
        <taxon>Endopterygota</taxon>
        <taxon>Hymenoptera</taxon>
        <taxon>Apocrita</taxon>
        <taxon>Aculeata</taxon>
        <taxon>Formicoidea</taxon>
        <taxon>Formicidae</taxon>
        <taxon>Myrmicinae</taxon>
        <taxon>Cardiocondyla</taxon>
    </lineage>
</organism>
<comment type="caution">
    <text evidence="2">The sequence shown here is derived from an EMBL/GenBank/DDBJ whole genome shotgun (WGS) entry which is preliminary data.</text>
</comment>
<keyword evidence="1" id="KW-0812">Transmembrane</keyword>